<organism evidence="1 2">
    <name type="scientific">Calderihabitans maritimus</name>
    <dbReference type="NCBI Taxonomy" id="1246530"/>
    <lineage>
        <taxon>Bacteria</taxon>
        <taxon>Bacillati</taxon>
        <taxon>Bacillota</taxon>
        <taxon>Clostridia</taxon>
        <taxon>Neomoorellales</taxon>
        <taxon>Calderihabitantaceae</taxon>
        <taxon>Calderihabitans</taxon>
    </lineage>
</organism>
<proteinExistence type="predicted"/>
<sequence length="124" mass="14348">MMGGVALKEKNKPSFISDQIVNASDVQRKWRKVIEPKLERYPYLLMFSGSEPKATFMSFEKFEELWEKAYEAEELKLKIELICRMLVRCNGKERELVDLSEVVSKAGITADDIEEAPDVELQDE</sequence>
<dbReference type="AlphaFoldDB" id="A0A1Z5HVU7"/>
<protein>
    <submittedName>
        <fullName evidence="1">Uncharacterized protein</fullName>
    </submittedName>
</protein>
<dbReference type="Proteomes" id="UP000197032">
    <property type="component" value="Unassembled WGS sequence"/>
</dbReference>
<dbReference type="EMBL" id="BDGJ01000158">
    <property type="protein sequence ID" value="GAW93528.1"/>
    <property type="molecule type" value="Genomic_DNA"/>
</dbReference>
<reference evidence="2" key="1">
    <citation type="journal article" date="2017" name="Appl. Environ. Microbiol.">
        <title>Genomic analysis of Calderihabitans maritimus KKC1, a thermophilic hydrogenogenic carboxydotrophic bacterium isolated from marine sediment.</title>
        <authorList>
            <person name="Omae K."/>
            <person name="Yoneda Y."/>
            <person name="Fukuyama Y."/>
            <person name="Yoshida T."/>
            <person name="Sako Y."/>
        </authorList>
    </citation>
    <scope>NUCLEOTIDE SEQUENCE [LARGE SCALE GENOMIC DNA]</scope>
    <source>
        <strain evidence="2">KKC1</strain>
    </source>
</reference>
<comment type="caution">
    <text evidence="1">The sequence shown here is derived from an EMBL/GenBank/DDBJ whole genome shotgun (WGS) entry which is preliminary data.</text>
</comment>
<accession>A0A1Z5HVU7</accession>
<keyword evidence="2" id="KW-1185">Reference proteome</keyword>
<evidence type="ECO:0000313" key="2">
    <source>
        <dbReference type="Proteomes" id="UP000197032"/>
    </source>
</evidence>
<name>A0A1Z5HVU7_9FIRM</name>
<evidence type="ECO:0000313" key="1">
    <source>
        <dbReference type="EMBL" id="GAW93528.1"/>
    </source>
</evidence>
<gene>
    <name evidence="1" type="ORF">KKC1_26590</name>
</gene>